<dbReference type="PROSITE" id="PS01361">
    <property type="entry name" value="ZF_DOF_1"/>
    <property type="match status" value="1"/>
</dbReference>
<dbReference type="GO" id="GO:0003700">
    <property type="term" value="F:DNA-binding transcription factor activity"/>
    <property type="evidence" value="ECO:0007669"/>
    <property type="project" value="UniProtKB-UniRule"/>
</dbReference>
<comment type="function">
    <text evidence="9">Transcription factor that binds specifically to a 5'-AA[AG]G-3' consensus core sequence.</text>
</comment>
<evidence type="ECO:0000256" key="9">
    <source>
        <dbReference type="RuleBase" id="RU369094"/>
    </source>
</evidence>
<evidence type="ECO:0000313" key="12">
    <source>
        <dbReference type="EMBL" id="TMX01418.1"/>
    </source>
</evidence>
<dbReference type="InterPro" id="IPR045174">
    <property type="entry name" value="Dof"/>
</dbReference>
<dbReference type="PANTHER" id="PTHR31992">
    <property type="entry name" value="DOF ZINC FINGER PROTEIN DOF1.4-RELATED"/>
    <property type="match status" value="1"/>
</dbReference>
<accession>A0A6N2C4M0</accession>
<keyword evidence="4 9" id="KW-0805">Transcription regulation</keyword>
<keyword evidence="7 8" id="KW-0539">Nucleus</keyword>
<evidence type="ECO:0000259" key="11">
    <source>
        <dbReference type="PROSITE" id="PS50884"/>
    </source>
</evidence>
<evidence type="ECO:0000256" key="7">
    <source>
        <dbReference type="ARBA" id="ARBA00023242"/>
    </source>
</evidence>
<organism evidence="12">
    <name type="scientific">Solanum chilense</name>
    <name type="common">Tomato</name>
    <name type="synonym">Lycopersicon chilense</name>
    <dbReference type="NCBI Taxonomy" id="4083"/>
    <lineage>
        <taxon>Eukaryota</taxon>
        <taxon>Viridiplantae</taxon>
        <taxon>Streptophyta</taxon>
        <taxon>Embryophyta</taxon>
        <taxon>Tracheophyta</taxon>
        <taxon>Spermatophyta</taxon>
        <taxon>Magnoliopsida</taxon>
        <taxon>eudicotyledons</taxon>
        <taxon>Gunneridae</taxon>
        <taxon>Pentapetalae</taxon>
        <taxon>asterids</taxon>
        <taxon>lamiids</taxon>
        <taxon>Solanales</taxon>
        <taxon>Solanaceae</taxon>
        <taxon>Solanoideae</taxon>
        <taxon>Solaneae</taxon>
        <taxon>Solanum</taxon>
        <taxon>Solanum subgen. Lycopersicon</taxon>
    </lineage>
</organism>
<evidence type="ECO:0000256" key="4">
    <source>
        <dbReference type="ARBA" id="ARBA00023015"/>
    </source>
</evidence>
<dbReference type="InterPro" id="IPR003851">
    <property type="entry name" value="Znf_Dof"/>
</dbReference>
<evidence type="ECO:0000256" key="10">
    <source>
        <dbReference type="SAM" id="MobiDB-lite"/>
    </source>
</evidence>
<comment type="subcellular location">
    <subcellularLocation>
        <location evidence="8 9">Nucleus</location>
    </subcellularLocation>
</comment>
<dbReference type="Pfam" id="PF02701">
    <property type="entry name" value="Zn_ribbon_Dof"/>
    <property type="match status" value="1"/>
</dbReference>
<keyword evidence="2 8" id="KW-0863">Zinc-finger</keyword>
<dbReference type="AlphaFoldDB" id="A0A6N2C4M0"/>
<protein>
    <recommendedName>
        <fullName evidence="9">Dof zinc finger protein</fullName>
    </recommendedName>
</protein>
<evidence type="ECO:0000256" key="6">
    <source>
        <dbReference type="ARBA" id="ARBA00023163"/>
    </source>
</evidence>
<feature type="domain" description="Dof-type" evidence="11">
    <location>
        <begin position="67"/>
        <end position="121"/>
    </location>
</feature>
<evidence type="ECO:0000256" key="8">
    <source>
        <dbReference type="PROSITE-ProRule" id="PRU00071"/>
    </source>
</evidence>
<feature type="region of interest" description="Disordered" evidence="10">
    <location>
        <begin position="116"/>
        <end position="146"/>
    </location>
</feature>
<keyword evidence="1 9" id="KW-0479">Metal-binding</keyword>
<keyword evidence="5 8" id="KW-0238">DNA-binding</keyword>
<dbReference type="EMBL" id="RXGB01000864">
    <property type="protein sequence ID" value="TMX01418.1"/>
    <property type="molecule type" value="Genomic_DNA"/>
</dbReference>
<evidence type="ECO:0000256" key="5">
    <source>
        <dbReference type="ARBA" id="ARBA00023125"/>
    </source>
</evidence>
<evidence type="ECO:0000256" key="2">
    <source>
        <dbReference type="ARBA" id="ARBA00022771"/>
    </source>
</evidence>
<keyword evidence="3 9" id="KW-0862">Zinc</keyword>
<proteinExistence type="predicted"/>
<dbReference type="PROSITE" id="PS50884">
    <property type="entry name" value="ZF_DOF_2"/>
    <property type="match status" value="1"/>
</dbReference>
<dbReference type="GO" id="GO:0005634">
    <property type="term" value="C:nucleus"/>
    <property type="evidence" value="ECO:0007669"/>
    <property type="project" value="UniProtKB-SubCell"/>
</dbReference>
<sequence length="337" mass="37013">MGITSLQVCMDSSDWLQGTIHEDCAGGGGMDSSSSPSGADHINNLMTCSRPIIVDQRRLRPPHDHSIKCPRCDSTHTKFCYYNNYSLTQPRYFCKTCRRYWTKGGTLRNIPVGGGCRKNKKVSSKKSSTNTESAPLSTTTTTNNNNNIPEMPFPHHFMSSTNFGHHGNFMLENQAPIIDFMESKYEALVGSSSTTTTNSRLNQDLFLGNGDNNNNNIGMMMMSGSTSTNGFGHGHDHDNIVATNYPFGITSIMDSSNNGNNFGMLLPYENHHEEVQNINAVEMKPNPKILSLEWHDDQLGSNKESSFGYYSGNGGLGSWTGLMNGNCYGSSATNPLV</sequence>
<gene>
    <name evidence="12" type="ORF">EJD97_024550</name>
</gene>
<dbReference type="GO" id="GO:0003677">
    <property type="term" value="F:DNA binding"/>
    <property type="evidence" value="ECO:0007669"/>
    <property type="project" value="UniProtKB-UniRule"/>
</dbReference>
<dbReference type="PANTHER" id="PTHR31992:SF306">
    <property type="entry name" value="DOF ZINC FINGER PROTEIN DOF5.6"/>
    <property type="match status" value="1"/>
</dbReference>
<evidence type="ECO:0000256" key="3">
    <source>
        <dbReference type="ARBA" id="ARBA00022833"/>
    </source>
</evidence>
<name>A0A6N2C4M0_SOLCI</name>
<keyword evidence="6 9" id="KW-0804">Transcription</keyword>
<dbReference type="GO" id="GO:0008270">
    <property type="term" value="F:zinc ion binding"/>
    <property type="evidence" value="ECO:0007669"/>
    <property type="project" value="UniProtKB-KW"/>
</dbReference>
<reference evidence="12" key="1">
    <citation type="submission" date="2019-05" db="EMBL/GenBank/DDBJ databases">
        <title>The de novo reference genome and transcriptome assemblies of the wild tomato species Solanum chilense.</title>
        <authorList>
            <person name="Stam R."/>
            <person name="Nosenko T."/>
            <person name="Hoerger A.C."/>
            <person name="Stephan W."/>
            <person name="Seidel M.A."/>
            <person name="Kuhn J.M.M."/>
            <person name="Haberer G."/>
            <person name="Tellier A."/>
        </authorList>
    </citation>
    <scope>NUCLEOTIDE SEQUENCE</scope>
    <source>
        <tissue evidence="12">Mature leaves</tissue>
    </source>
</reference>
<feature type="compositionally biased region" description="Low complexity" evidence="10">
    <location>
        <begin position="125"/>
        <end position="146"/>
    </location>
</feature>
<comment type="caution">
    <text evidence="12">The sequence shown here is derived from an EMBL/GenBank/DDBJ whole genome shotgun (WGS) entry which is preliminary data.</text>
</comment>
<evidence type="ECO:0000256" key="1">
    <source>
        <dbReference type="ARBA" id="ARBA00022723"/>
    </source>
</evidence>